<accession>A0ABP8HG01</accession>
<reference evidence="2" key="1">
    <citation type="journal article" date="2019" name="Int. J. Syst. Evol. Microbiol.">
        <title>The Global Catalogue of Microorganisms (GCM) 10K type strain sequencing project: providing services to taxonomists for standard genome sequencing and annotation.</title>
        <authorList>
            <consortium name="The Broad Institute Genomics Platform"/>
            <consortium name="The Broad Institute Genome Sequencing Center for Infectious Disease"/>
            <person name="Wu L."/>
            <person name="Ma J."/>
        </authorList>
    </citation>
    <scope>NUCLEOTIDE SEQUENCE [LARGE SCALE GENOMIC DNA]</scope>
    <source>
        <strain evidence="2">JCM 17804</strain>
    </source>
</reference>
<name>A0ABP8HG01_9BURK</name>
<evidence type="ECO:0000313" key="1">
    <source>
        <dbReference type="EMBL" id="GAA4338620.1"/>
    </source>
</evidence>
<gene>
    <name evidence="1" type="ORF">GCM10023165_17420</name>
</gene>
<dbReference type="EMBL" id="BAABGJ010000013">
    <property type="protein sequence ID" value="GAA4338620.1"/>
    <property type="molecule type" value="Genomic_DNA"/>
</dbReference>
<keyword evidence="2" id="KW-1185">Reference proteome</keyword>
<dbReference type="Proteomes" id="UP001500975">
    <property type="component" value="Unassembled WGS sequence"/>
</dbReference>
<sequence length="112" mass="12322">MPARLLDAIQDAEGYERVELVVAFEGQDGDVHGALAMSCLRMVGQVALRLVAERSGWFRRCRARYPLQGRDIAWASRKMGKLVLQDVVGTAFAEAIGLGLAVRFLSSFARIV</sequence>
<proteinExistence type="predicted"/>
<organism evidence="1 2">
    <name type="scientific">Variovorax defluvii</name>
    <dbReference type="NCBI Taxonomy" id="913761"/>
    <lineage>
        <taxon>Bacteria</taxon>
        <taxon>Pseudomonadati</taxon>
        <taxon>Pseudomonadota</taxon>
        <taxon>Betaproteobacteria</taxon>
        <taxon>Burkholderiales</taxon>
        <taxon>Comamonadaceae</taxon>
        <taxon>Variovorax</taxon>
    </lineage>
</organism>
<evidence type="ECO:0000313" key="2">
    <source>
        <dbReference type="Proteomes" id="UP001500975"/>
    </source>
</evidence>
<protein>
    <submittedName>
        <fullName evidence="1">Uncharacterized protein</fullName>
    </submittedName>
</protein>
<comment type="caution">
    <text evidence="1">The sequence shown here is derived from an EMBL/GenBank/DDBJ whole genome shotgun (WGS) entry which is preliminary data.</text>
</comment>